<dbReference type="InterPro" id="IPR046357">
    <property type="entry name" value="PPIase_dom_sf"/>
</dbReference>
<organism evidence="10 11">
    <name type="scientific">Parvicella tangerina</name>
    <dbReference type="NCBI Taxonomy" id="2829795"/>
    <lineage>
        <taxon>Bacteria</taxon>
        <taxon>Pseudomonadati</taxon>
        <taxon>Bacteroidota</taxon>
        <taxon>Flavobacteriia</taxon>
        <taxon>Flavobacteriales</taxon>
        <taxon>Parvicellaceae</taxon>
        <taxon>Parvicella</taxon>
    </lineage>
</organism>
<keyword evidence="5 6" id="KW-0413">Isomerase</keyword>
<protein>
    <recommendedName>
        <fullName evidence="7">Peptidyl-prolyl cis-trans isomerase</fullName>
        <ecNumber evidence="7">5.2.1.8</ecNumber>
    </recommendedName>
</protein>
<evidence type="ECO:0000313" key="11">
    <source>
        <dbReference type="Proteomes" id="UP000683507"/>
    </source>
</evidence>
<name>A0A916JM85_9FLAO</name>
<dbReference type="Gene3D" id="1.10.287.460">
    <property type="entry name" value="Peptidyl-prolyl cis-trans isomerase, FKBP-type, N-terminal domain"/>
    <property type="match status" value="1"/>
</dbReference>
<dbReference type="InterPro" id="IPR000774">
    <property type="entry name" value="PPIase_FKBP_N"/>
</dbReference>
<dbReference type="NCBIfam" id="NF008602">
    <property type="entry name" value="PRK11570.1"/>
    <property type="match status" value="1"/>
</dbReference>
<dbReference type="Proteomes" id="UP000683507">
    <property type="component" value="Chromosome"/>
</dbReference>
<keyword evidence="4 6" id="KW-0697">Rotamase</keyword>
<feature type="chain" id="PRO_5036744566" description="Peptidyl-prolyl cis-trans isomerase" evidence="8">
    <location>
        <begin position="23"/>
        <end position="235"/>
    </location>
</feature>
<dbReference type="Pfam" id="PF00254">
    <property type="entry name" value="FKBP_C"/>
    <property type="match status" value="1"/>
</dbReference>
<dbReference type="PROSITE" id="PS50059">
    <property type="entry name" value="FKBP_PPIASE"/>
    <property type="match status" value="1"/>
</dbReference>
<sequence length="235" mass="25568">MKNTPILILAIIVLATSCSTLSGSKSKKSKNKTEMTLKTEVDTVSYSIGLNIAENLSNQGLSDLNVDALAQGMMDYLNENDLSISKEQGEQIIQAYTQKKAMEAANKNKKEGEEFLADNAKKEGVVTLPSGMQYEIITEGNGAIPTANDKVKTHYHGTLIDGTVFDSSVERGQPATFGVTQVIKGWQEALQLMPVGSKWRLYIPYDLAYGERGAGGQIGPFATLIFDIELIEIVK</sequence>
<evidence type="ECO:0000256" key="6">
    <source>
        <dbReference type="PROSITE-ProRule" id="PRU00277"/>
    </source>
</evidence>
<evidence type="ECO:0000256" key="1">
    <source>
        <dbReference type="ARBA" id="ARBA00000971"/>
    </source>
</evidence>
<keyword evidence="3 8" id="KW-0732">Signal</keyword>
<dbReference type="EMBL" id="OU015584">
    <property type="protein sequence ID" value="CAG5080418.1"/>
    <property type="molecule type" value="Genomic_DNA"/>
</dbReference>
<proteinExistence type="inferred from homology"/>
<evidence type="ECO:0000256" key="5">
    <source>
        <dbReference type="ARBA" id="ARBA00023235"/>
    </source>
</evidence>
<dbReference type="PANTHER" id="PTHR43811">
    <property type="entry name" value="FKBP-TYPE PEPTIDYL-PROLYL CIS-TRANS ISOMERASE FKPA"/>
    <property type="match status" value="1"/>
</dbReference>
<dbReference type="PANTHER" id="PTHR43811:SF19">
    <property type="entry name" value="39 KDA FK506-BINDING NUCLEAR PROTEIN"/>
    <property type="match status" value="1"/>
</dbReference>
<dbReference type="InterPro" id="IPR036944">
    <property type="entry name" value="PPIase_FKBP_N_sf"/>
</dbReference>
<gene>
    <name evidence="10" type="primary">mip</name>
    <name evidence="10" type="ORF">CRYO30217_01302</name>
</gene>
<dbReference type="Gene3D" id="3.10.50.40">
    <property type="match status" value="1"/>
</dbReference>
<feature type="domain" description="PPIase FKBP-type" evidence="9">
    <location>
        <begin position="148"/>
        <end position="234"/>
    </location>
</feature>
<evidence type="ECO:0000313" key="10">
    <source>
        <dbReference type="EMBL" id="CAG5080418.1"/>
    </source>
</evidence>
<reference evidence="10" key="1">
    <citation type="submission" date="2021-04" db="EMBL/GenBank/DDBJ databases">
        <authorList>
            <person name="Rodrigo-Torres L."/>
            <person name="Arahal R. D."/>
            <person name="Lucena T."/>
        </authorList>
    </citation>
    <scope>NUCLEOTIDE SEQUENCE</scope>
    <source>
        <strain evidence="10">AS29M-1</strain>
    </source>
</reference>
<evidence type="ECO:0000256" key="8">
    <source>
        <dbReference type="SAM" id="SignalP"/>
    </source>
</evidence>
<dbReference type="PROSITE" id="PS51257">
    <property type="entry name" value="PROKAR_LIPOPROTEIN"/>
    <property type="match status" value="1"/>
</dbReference>
<dbReference type="AlphaFoldDB" id="A0A916JM85"/>
<dbReference type="GO" id="GO:0003755">
    <property type="term" value="F:peptidyl-prolyl cis-trans isomerase activity"/>
    <property type="evidence" value="ECO:0007669"/>
    <property type="project" value="UniProtKB-UniRule"/>
</dbReference>
<evidence type="ECO:0000256" key="2">
    <source>
        <dbReference type="ARBA" id="ARBA00006577"/>
    </source>
</evidence>
<keyword evidence="11" id="KW-1185">Reference proteome</keyword>
<evidence type="ECO:0000256" key="7">
    <source>
        <dbReference type="RuleBase" id="RU003915"/>
    </source>
</evidence>
<evidence type="ECO:0000256" key="4">
    <source>
        <dbReference type="ARBA" id="ARBA00023110"/>
    </source>
</evidence>
<dbReference type="SUPFAM" id="SSF54534">
    <property type="entry name" value="FKBP-like"/>
    <property type="match status" value="1"/>
</dbReference>
<evidence type="ECO:0000256" key="3">
    <source>
        <dbReference type="ARBA" id="ARBA00022729"/>
    </source>
</evidence>
<dbReference type="EC" id="5.2.1.8" evidence="7"/>
<dbReference type="KEGG" id="ptan:CRYO30217_01302"/>
<dbReference type="Pfam" id="PF01346">
    <property type="entry name" value="FKBP_N"/>
    <property type="match status" value="1"/>
</dbReference>
<comment type="similarity">
    <text evidence="2 7">Belongs to the FKBP-type PPIase family.</text>
</comment>
<dbReference type="InterPro" id="IPR001179">
    <property type="entry name" value="PPIase_FKBP_dom"/>
</dbReference>
<accession>A0A916JM85</accession>
<dbReference type="FunFam" id="3.10.50.40:FF:000045">
    <property type="entry name" value="Peptidyl-prolyl cis-trans isomerase"/>
    <property type="match status" value="1"/>
</dbReference>
<feature type="signal peptide" evidence="8">
    <location>
        <begin position="1"/>
        <end position="22"/>
    </location>
</feature>
<evidence type="ECO:0000259" key="9">
    <source>
        <dbReference type="PROSITE" id="PS50059"/>
    </source>
</evidence>
<dbReference type="GO" id="GO:0006457">
    <property type="term" value="P:protein folding"/>
    <property type="evidence" value="ECO:0007669"/>
    <property type="project" value="InterPro"/>
</dbReference>
<comment type="catalytic activity">
    <reaction evidence="1 6 7">
        <text>[protein]-peptidylproline (omega=180) = [protein]-peptidylproline (omega=0)</text>
        <dbReference type="Rhea" id="RHEA:16237"/>
        <dbReference type="Rhea" id="RHEA-COMP:10747"/>
        <dbReference type="Rhea" id="RHEA-COMP:10748"/>
        <dbReference type="ChEBI" id="CHEBI:83833"/>
        <dbReference type="ChEBI" id="CHEBI:83834"/>
        <dbReference type="EC" id="5.2.1.8"/>
    </reaction>
</comment>